<accession>A0A9J6ZP54</accession>
<evidence type="ECO:0000313" key="2">
    <source>
        <dbReference type="Proteomes" id="UP001056426"/>
    </source>
</evidence>
<sequence length="70" mass="7935">MKKVREVRQKFEQEWLKIEGVSSIGIGKEGSSYAIVISYSTNETYIRTNIPAQVEGIPIIFTYSGEITIH</sequence>
<dbReference type="AlphaFoldDB" id="A0A9J6ZP54"/>
<dbReference type="KEGG" id="alkq:M9189_09310"/>
<reference evidence="1" key="2">
    <citation type="submission" date="2022-06" db="EMBL/GenBank/DDBJ databases">
        <title>Xiashengella guii gen. nov. sp. nov., a bacterium isolated form anaerobic digestion tank.</title>
        <authorList>
            <person name="Huang H."/>
        </authorList>
    </citation>
    <scope>NUCLEOTIDE SEQUENCE</scope>
    <source>
        <strain evidence="1">Ai-910</strain>
    </source>
</reference>
<name>A0A9J6ZP54_9BACT</name>
<dbReference type="RefSeq" id="WP_250722636.1">
    <property type="nucleotide sequence ID" value="NZ_CP098400.1"/>
</dbReference>
<gene>
    <name evidence="1" type="ORF">M9189_09310</name>
</gene>
<evidence type="ECO:0000313" key="1">
    <source>
        <dbReference type="EMBL" id="URW79048.1"/>
    </source>
</evidence>
<dbReference type="EMBL" id="CP098400">
    <property type="protein sequence ID" value="URW79048.1"/>
    <property type="molecule type" value="Genomic_DNA"/>
</dbReference>
<keyword evidence="2" id="KW-1185">Reference proteome</keyword>
<organism evidence="1 2">
    <name type="scientific">Xiashengella succiniciproducens</name>
    <dbReference type="NCBI Taxonomy" id="2949635"/>
    <lineage>
        <taxon>Bacteria</taxon>
        <taxon>Pseudomonadati</taxon>
        <taxon>Bacteroidota</taxon>
        <taxon>Bacteroidia</taxon>
        <taxon>Marinilabiliales</taxon>
        <taxon>Marinilabiliaceae</taxon>
        <taxon>Xiashengella</taxon>
    </lineage>
</organism>
<dbReference type="Proteomes" id="UP001056426">
    <property type="component" value="Chromosome"/>
</dbReference>
<reference evidence="1" key="1">
    <citation type="submission" date="2022-05" db="EMBL/GenBank/DDBJ databases">
        <authorList>
            <person name="Sun X."/>
        </authorList>
    </citation>
    <scope>NUCLEOTIDE SEQUENCE</scope>
    <source>
        <strain evidence="1">Ai-910</strain>
    </source>
</reference>
<protein>
    <submittedName>
        <fullName evidence="1">Uncharacterized protein</fullName>
    </submittedName>
</protein>
<proteinExistence type="predicted"/>